<keyword evidence="1" id="KW-0812">Transmembrane</keyword>
<keyword evidence="1" id="KW-0472">Membrane</keyword>
<keyword evidence="3" id="KW-1185">Reference proteome</keyword>
<reference evidence="2" key="3">
    <citation type="submission" date="2025-09" db="UniProtKB">
        <authorList>
            <consortium name="Ensembl"/>
        </authorList>
    </citation>
    <scope>IDENTIFICATION</scope>
</reference>
<protein>
    <submittedName>
        <fullName evidence="2">Uncharacterized protein</fullName>
    </submittedName>
</protein>
<feature type="transmembrane region" description="Helical" evidence="1">
    <location>
        <begin position="12"/>
        <end position="31"/>
    </location>
</feature>
<evidence type="ECO:0000313" key="3">
    <source>
        <dbReference type="Proteomes" id="UP000265100"/>
    </source>
</evidence>
<dbReference type="GeneTree" id="ENSGT00940000168731"/>
<evidence type="ECO:0000256" key="1">
    <source>
        <dbReference type="SAM" id="Phobius"/>
    </source>
</evidence>
<dbReference type="Ensembl" id="ENSACLT00000019745.2">
    <property type="protein sequence ID" value="ENSACLP00000019301.2"/>
    <property type="gene ID" value="ENSACLG00000013107.2"/>
</dbReference>
<dbReference type="Proteomes" id="UP000265100">
    <property type="component" value="Chromosome 13"/>
</dbReference>
<organism evidence="2 3">
    <name type="scientific">Astatotilapia calliptera</name>
    <name type="common">Eastern happy</name>
    <name type="synonym">Chromis callipterus</name>
    <dbReference type="NCBI Taxonomy" id="8154"/>
    <lineage>
        <taxon>Eukaryota</taxon>
        <taxon>Metazoa</taxon>
        <taxon>Chordata</taxon>
        <taxon>Craniata</taxon>
        <taxon>Vertebrata</taxon>
        <taxon>Euteleostomi</taxon>
        <taxon>Actinopterygii</taxon>
        <taxon>Neopterygii</taxon>
        <taxon>Teleostei</taxon>
        <taxon>Neoteleostei</taxon>
        <taxon>Acanthomorphata</taxon>
        <taxon>Ovalentaria</taxon>
        <taxon>Cichlomorphae</taxon>
        <taxon>Cichliformes</taxon>
        <taxon>Cichlidae</taxon>
        <taxon>African cichlids</taxon>
        <taxon>Pseudocrenilabrinae</taxon>
        <taxon>Haplochromini</taxon>
        <taxon>Astatotilapia</taxon>
    </lineage>
</organism>
<dbReference type="AlphaFoldDB" id="A0A3P8PQF9"/>
<reference evidence="2" key="2">
    <citation type="submission" date="2025-08" db="UniProtKB">
        <authorList>
            <consortium name="Ensembl"/>
        </authorList>
    </citation>
    <scope>IDENTIFICATION</scope>
</reference>
<keyword evidence="1" id="KW-1133">Transmembrane helix</keyword>
<name>A0A3P8PQF9_ASTCA</name>
<dbReference type="Gene3D" id="2.30.30.40">
    <property type="entry name" value="SH3 Domains"/>
    <property type="match status" value="1"/>
</dbReference>
<evidence type="ECO:0000313" key="2">
    <source>
        <dbReference type="Ensembl" id="ENSACLP00000019301.2"/>
    </source>
</evidence>
<dbReference type="SUPFAM" id="SSF50044">
    <property type="entry name" value="SH3-domain"/>
    <property type="match status" value="1"/>
</dbReference>
<dbReference type="InterPro" id="IPR036028">
    <property type="entry name" value="SH3-like_dom_sf"/>
</dbReference>
<reference evidence="2" key="1">
    <citation type="submission" date="2018-05" db="EMBL/GenBank/DDBJ databases">
        <authorList>
            <person name="Datahose"/>
        </authorList>
    </citation>
    <scope>NUCLEOTIDE SEQUENCE</scope>
</reference>
<proteinExistence type="predicted"/>
<dbReference type="STRING" id="8154.ENSACLP00000019301"/>
<accession>A0A3P8PQF9</accession>
<sequence length="307" mass="34529">MLCSINVAMNYGWILLIFYLYVVTKQIYRFGISYRLLHLRWLFCPAQDGAPGAPSSGLAVLLSIQQLLLPSYSPYGSSICGGHRPYSYSYGGGCSLGGYRHTPHLEDIPPAGLCSRLKRWNSKHSHIHMSTFCCFERCTQHRTVAAGANLTNKLGTIAPYAISYFKSVRKSRRTCFWLRPVKIMNVFHSVSLLGLDTNWASEEDNHVVARGEYDFTAASQEELSMRAGEMLNLAPKGDELFTSYEGSSFVYHRLVPANYVKILSSQLDVTDHVTVAKRIKHRQSASEAVCWCFLTHAPERQLQAGHH</sequence>